<organism evidence="2 3">
    <name type="scientific">Pyronema omphalodes (strain CBS 100304)</name>
    <name type="common">Pyronema confluens</name>
    <dbReference type="NCBI Taxonomy" id="1076935"/>
    <lineage>
        <taxon>Eukaryota</taxon>
        <taxon>Fungi</taxon>
        <taxon>Dikarya</taxon>
        <taxon>Ascomycota</taxon>
        <taxon>Pezizomycotina</taxon>
        <taxon>Pezizomycetes</taxon>
        <taxon>Pezizales</taxon>
        <taxon>Pyronemataceae</taxon>
        <taxon>Pyronema</taxon>
    </lineage>
</organism>
<keyword evidence="3" id="KW-1185">Reference proteome</keyword>
<accession>U4L9G4</accession>
<reference evidence="2 3" key="1">
    <citation type="journal article" date="2013" name="PLoS Genet.">
        <title>The genome and development-dependent transcriptomes of Pyronema confluens: a window into fungal evolution.</title>
        <authorList>
            <person name="Traeger S."/>
            <person name="Altegoer F."/>
            <person name="Freitag M."/>
            <person name="Gabaldon T."/>
            <person name="Kempken F."/>
            <person name="Kumar A."/>
            <person name="Marcet-Houben M."/>
            <person name="Poggeler S."/>
            <person name="Stajich J.E."/>
            <person name="Nowrousian M."/>
        </authorList>
    </citation>
    <scope>NUCLEOTIDE SEQUENCE [LARGE SCALE GENOMIC DNA]</scope>
    <source>
        <strain evidence="3">CBS 100304</strain>
        <tissue evidence="2">Vegetative mycelium</tissue>
    </source>
</reference>
<sequence length="329" mass="37447">MLEVDPSVLERPDDEDYNSAGYDTSTASLSSSVHQYLFEHGRRYHAYYGPDKYLMPTDEKEQARLDLHHEVMRMLWDDKLHESPLNEPHRILDIGTGTGIWAIEMADQYPMAEVIGTDLSPIQPEWVPANCRFEVDDAMLEWTFKDESFDFIHGRNISSGVSNWEHLVSEMMRCTNPGGYIELCEYAIAVFCDDGTMKPDNGAKIYIDHMRDAMKKMGRPPPDPQFMKRLLENAGFEDVHSLEVKEPLGPWPKDPKQKRIGAMSLLNCETGIESYAMAAFTRVLGMEAEKARSICDAGLSATRNKNNHMYGKYYRVYGRKPKGTGVTDA</sequence>
<evidence type="ECO:0000313" key="2">
    <source>
        <dbReference type="EMBL" id="CCX15738.1"/>
    </source>
</evidence>
<evidence type="ECO:0000313" key="3">
    <source>
        <dbReference type="Proteomes" id="UP000018144"/>
    </source>
</evidence>
<name>U4L9G4_PYROM</name>
<protein>
    <submittedName>
        <fullName evidence="2">Similar to Demethylmenaquinone methyltransferase acc. no. Q9RRT0</fullName>
    </submittedName>
</protein>
<dbReference type="OMA" id="HESPLNE"/>
<dbReference type="OrthoDB" id="2013972at2759"/>
<dbReference type="AlphaFoldDB" id="U4L9G4"/>
<dbReference type="PANTHER" id="PTHR43591:SF24">
    <property type="entry name" value="2-METHOXY-6-POLYPRENYL-1,4-BENZOQUINOL METHYLASE, MITOCHONDRIAL"/>
    <property type="match status" value="1"/>
</dbReference>
<dbReference type="InterPro" id="IPR029063">
    <property type="entry name" value="SAM-dependent_MTases_sf"/>
</dbReference>
<dbReference type="Proteomes" id="UP000018144">
    <property type="component" value="Unassembled WGS sequence"/>
</dbReference>
<keyword evidence="2" id="KW-0489">Methyltransferase</keyword>
<dbReference type="SUPFAM" id="SSF53335">
    <property type="entry name" value="S-adenosyl-L-methionine-dependent methyltransferases"/>
    <property type="match status" value="1"/>
</dbReference>
<keyword evidence="2" id="KW-0808">Transferase</keyword>
<proteinExistence type="predicted"/>
<dbReference type="GO" id="GO:0008168">
    <property type="term" value="F:methyltransferase activity"/>
    <property type="evidence" value="ECO:0007669"/>
    <property type="project" value="UniProtKB-KW"/>
</dbReference>
<dbReference type="Gene3D" id="3.40.50.150">
    <property type="entry name" value="Vaccinia Virus protein VP39"/>
    <property type="match status" value="1"/>
</dbReference>
<dbReference type="CDD" id="cd02440">
    <property type="entry name" value="AdoMet_MTases"/>
    <property type="match status" value="1"/>
</dbReference>
<dbReference type="EMBL" id="HF936257">
    <property type="protein sequence ID" value="CCX15738.1"/>
    <property type="molecule type" value="Genomic_DNA"/>
</dbReference>
<feature type="region of interest" description="Disordered" evidence="1">
    <location>
        <begin position="1"/>
        <end position="24"/>
    </location>
</feature>
<dbReference type="PANTHER" id="PTHR43591">
    <property type="entry name" value="METHYLTRANSFERASE"/>
    <property type="match status" value="1"/>
</dbReference>
<dbReference type="STRING" id="1076935.U4L9G4"/>
<evidence type="ECO:0000256" key="1">
    <source>
        <dbReference type="SAM" id="MobiDB-lite"/>
    </source>
</evidence>
<dbReference type="GO" id="GO:0032259">
    <property type="term" value="P:methylation"/>
    <property type="evidence" value="ECO:0007669"/>
    <property type="project" value="UniProtKB-KW"/>
</dbReference>
<dbReference type="Pfam" id="PF13489">
    <property type="entry name" value="Methyltransf_23"/>
    <property type="match status" value="1"/>
</dbReference>
<dbReference type="eggNOG" id="ENOG502S6PS">
    <property type="taxonomic scope" value="Eukaryota"/>
</dbReference>
<gene>
    <name evidence="2" type="ORF">PCON_02164</name>
</gene>